<dbReference type="AlphaFoldDB" id="A0AAV8VQL1"/>
<feature type="region of interest" description="Disordered" evidence="1">
    <location>
        <begin position="1"/>
        <end position="22"/>
    </location>
</feature>
<evidence type="ECO:0000313" key="3">
    <source>
        <dbReference type="Proteomes" id="UP001159042"/>
    </source>
</evidence>
<accession>A0AAV8VQL1</accession>
<feature type="compositionally biased region" description="Basic and acidic residues" evidence="1">
    <location>
        <begin position="7"/>
        <end position="22"/>
    </location>
</feature>
<name>A0AAV8VQL1_9CUCU</name>
<dbReference type="EMBL" id="JANEYG010000043">
    <property type="protein sequence ID" value="KAJ8916345.1"/>
    <property type="molecule type" value="Genomic_DNA"/>
</dbReference>
<dbReference type="Proteomes" id="UP001159042">
    <property type="component" value="Unassembled WGS sequence"/>
</dbReference>
<sequence length="108" mass="12772">MKRSHHRSQEEMKQKLEDRLEEMKATVEETNVKLETKLKEFQQVVEDVNRRNHNTPSKVKVPTYDVLRGTALEMLRTIPEASPNYATLTSALERRYADAHLQHYTRHN</sequence>
<evidence type="ECO:0000313" key="2">
    <source>
        <dbReference type="EMBL" id="KAJ8916345.1"/>
    </source>
</evidence>
<proteinExistence type="predicted"/>
<evidence type="ECO:0000256" key="1">
    <source>
        <dbReference type="SAM" id="MobiDB-lite"/>
    </source>
</evidence>
<comment type="caution">
    <text evidence="2">The sequence shown here is derived from an EMBL/GenBank/DDBJ whole genome shotgun (WGS) entry which is preliminary data.</text>
</comment>
<organism evidence="2 3">
    <name type="scientific">Exocentrus adspersus</name>
    <dbReference type="NCBI Taxonomy" id="1586481"/>
    <lineage>
        <taxon>Eukaryota</taxon>
        <taxon>Metazoa</taxon>
        <taxon>Ecdysozoa</taxon>
        <taxon>Arthropoda</taxon>
        <taxon>Hexapoda</taxon>
        <taxon>Insecta</taxon>
        <taxon>Pterygota</taxon>
        <taxon>Neoptera</taxon>
        <taxon>Endopterygota</taxon>
        <taxon>Coleoptera</taxon>
        <taxon>Polyphaga</taxon>
        <taxon>Cucujiformia</taxon>
        <taxon>Chrysomeloidea</taxon>
        <taxon>Cerambycidae</taxon>
        <taxon>Lamiinae</taxon>
        <taxon>Acanthocinini</taxon>
        <taxon>Exocentrus</taxon>
    </lineage>
</organism>
<protein>
    <submittedName>
        <fullName evidence="2">Uncharacterized protein</fullName>
    </submittedName>
</protein>
<keyword evidence="3" id="KW-1185">Reference proteome</keyword>
<gene>
    <name evidence="2" type="ORF">NQ315_005040</name>
</gene>
<reference evidence="2 3" key="1">
    <citation type="journal article" date="2023" name="Insect Mol. Biol.">
        <title>Genome sequencing provides insights into the evolution of gene families encoding plant cell wall-degrading enzymes in longhorned beetles.</title>
        <authorList>
            <person name="Shin N.R."/>
            <person name="Okamura Y."/>
            <person name="Kirsch R."/>
            <person name="Pauchet Y."/>
        </authorList>
    </citation>
    <scope>NUCLEOTIDE SEQUENCE [LARGE SCALE GENOMIC DNA]</scope>
    <source>
        <strain evidence="2">EAD_L_NR</strain>
    </source>
</reference>